<dbReference type="SUPFAM" id="SSF47459">
    <property type="entry name" value="HLH, helix-loop-helix DNA-binding domain"/>
    <property type="match status" value="1"/>
</dbReference>
<feature type="compositionally biased region" description="Basic and acidic residues" evidence="8">
    <location>
        <begin position="463"/>
        <end position="482"/>
    </location>
</feature>
<comment type="similarity">
    <text evidence="1">Belongs to the MAX family.</text>
</comment>
<feature type="compositionally biased region" description="Low complexity" evidence="8">
    <location>
        <begin position="327"/>
        <end position="382"/>
    </location>
</feature>
<keyword evidence="3" id="KW-0238">DNA-binding</keyword>
<evidence type="ECO:0000259" key="9">
    <source>
        <dbReference type="PROSITE" id="PS50888"/>
    </source>
</evidence>
<dbReference type="PROSITE" id="PS50888">
    <property type="entry name" value="BHLH"/>
    <property type="match status" value="1"/>
</dbReference>
<feature type="domain" description="BHLH" evidence="9">
    <location>
        <begin position="43"/>
        <end position="94"/>
    </location>
</feature>
<evidence type="ECO:0000256" key="4">
    <source>
        <dbReference type="ARBA" id="ARBA00023159"/>
    </source>
</evidence>
<name>A0ABQ8JVN4_DERPT</name>
<reference evidence="10 11" key="1">
    <citation type="journal article" date="2018" name="J. Allergy Clin. Immunol.">
        <title>High-quality assembly of Dermatophagoides pteronyssinus genome and transcriptome reveals a wide range of novel allergens.</title>
        <authorList>
            <person name="Liu X.Y."/>
            <person name="Yang K.Y."/>
            <person name="Wang M.Q."/>
            <person name="Kwok J.S."/>
            <person name="Zeng X."/>
            <person name="Yang Z."/>
            <person name="Xiao X.J."/>
            <person name="Lau C.P."/>
            <person name="Li Y."/>
            <person name="Huang Z.M."/>
            <person name="Ba J.G."/>
            <person name="Yim A.K."/>
            <person name="Ouyang C.Y."/>
            <person name="Ngai S.M."/>
            <person name="Chan T.F."/>
            <person name="Leung E.L."/>
            <person name="Liu L."/>
            <person name="Liu Z.G."/>
            <person name="Tsui S.K."/>
        </authorList>
    </citation>
    <scope>NUCLEOTIDE SEQUENCE [LARGE SCALE GENOMIC DNA]</scope>
    <source>
        <strain evidence="10">Derp</strain>
    </source>
</reference>
<dbReference type="Pfam" id="PF00010">
    <property type="entry name" value="HLH"/>
    <property type="match status" value="1"/>
</dbReference>
<dbReference type="PANTHER" id="PTHR10328:SF3">
    <property type="entry name" value="PROTEIN MAX"/>
    <property type="match status" value="1"/>
</dbReference>
<evidence type="ECO:0000313" key="10">
    <source>
        <dbReference type="EMBL" id="KAH9426629.1"/>
    </source>
</evidence>
<comment type="caution">
    <text evidence="10">The sequence shown here is derived from an EMBL/GenBank/DDBJ whole genome shotgun (WGS) entry which is preliminary data.</text>
</comment>
<feature type="region of interest" description="Disordered" evidence="8">
    <location>
        <begin position="445"/>
        <end position="527"/>
    </location>
</feature>
<reference evidence="10 11" key="2">
    <citation type="journal article" date="2022" name="Mol. Biol. Evol.">
        <title>Comparative Genomics Reveals Insights into the Divergent Evolution of Astigmatic Mites and Household Pest Adaptations.</title>
        <authorList>
            <person name="Xiong Q."/>
            <person name="Wan A.T."/>
            <person name="Liu X."/>
            <person name="Fung C.S."/>
            <person name="Xiao X."/>
            <person name="Malainual N."/>
            <person name="Hou J."/>
            <person name="Wang L."/>
            <person name="Wang M."/>
            <person name="Yang K.Y."/>
            <person name="Cui Y."/>
            <person name="Leung E.L."/>
            <person name="Nong W."/>
            <person name="Shin S.K."/>
            <person name="Au S.W."/>
            <person name="Jeong K.Y."/>
            <person name="Chew F.T."/>
            <person name="Hui J.H."/>
            <person name="Leung T.F."/>
            <person name="Tungtrongchitr A."/>
            <person name="Zhong N."/>
            <person name="Liu Z."/>
            <person name="Tsui S.K."/>
        </authorList>
    </citation>
    <scope>NUCLEOTIDE SEQUENCE [LARGE SCALE GENOMIC DNA]</scope>
    <source>
        <strain evidence="10">Derp</strain>
    </source>
</reference>
<feature type="compositionally biased region" description="Low complexity" evidence="8">
    <location>
        <begin position="508"/>
        <end position="527"/>
    </location>
</feature>
<evidence type="ECO:0000256" key="7">
    <source>
        <dbReference type="SAM" id="Coils"/>
    </source>
</evidence>
<dbReference type="SMART" id="SM00353">
    <property type="entry name" value="HLH"/>
    <property type="match status" value="1"/>
</dbReference>
<feature type="region of interest" description="Disordered" evidence="8">
    <location>
        <begin position="324"/>
        <end position="395"/>
    </location>
</feature>
<protein>
    <recommendedName>
        <fullName evidence="9">BHLH domain-containing protein</fullName>
    </recommendedName>
</protein>
<feature type="coiled-coil region" evidence="7">
    <location>
        <begin position="98"/>
        <end position="125"/>
    </location>
</feature>
<accession>A0ABQ8JVN4</accession>
<proteinExistence type="inferred from homology"/>
<evidence type="ECO:0000313" key="11">
    <source>
        <dbReference type="Proteomes" id="UP000887458"/>
    </source>
</evidence>
<feature type="region of interest" description="Disordered" evidence="8">
    <location>
        <begin position="22"/>
        <end position="46"/>
    </location>
</feature>
<dbReference type="EMBL" id="NJHN03000008">
    <property type="protein sequence ID" value="KAH9426629.1"/>
    <property type="molecule type" value="Genomic_DNA"/>
</dbReference>
<keyword evidence="5" id="KW-0804">Transcription</keyword>
<evidence type="ECO:0000256" key="8">
    <source>
        <dbReference type="SAM" id="MobiDB-lite"/>
    </source>
</evidence>
<evidence type="ECO:0000256" key="1">
    <source>
        <dbReference type="ARBA" id="ARBA00007628"/>
    </source>
</evidence>
<sequence>MDIEKRCEILIFDDESQYIQGGSNLAGGSGSDSGGRNIPSAADRRAHHNALERKRRDHIKDSFSSLRDSVPSLHGEKASRAQILKKAAEYIQFMRKKNTNIATDIEEIKKQNKMLEEQTNIVHQRQQQIGRQITTTPTIQPLTTQQAQLLINGNNQSATTGTIRSIVKNGSNTIIVQNPQIKSTTTSSSSNGGPHVIHVSSNQNNTATATPIIISTTSLANSGSSGGGGSIIGNGTYAVLNTKNSYGNTSGQTLSLASSTTAAATHQNGGGGGTAYRTVVVQPANIGHTLTATQQQQSSLSGGGTTTPNIHIVSTIPSTYSGNRIVGGTTTNSTGTTKRFKISTTTTTTPSSSSANSIIEINNNNNKNNTSSLSNNVQSGNSNSGGGGDSKLGSTILQRPDIKDLDVETFGHSTTSSTNKRNASRLLKLKAACQKPTELDVCLDDKGKMKNANGPGASDLNDDERGKGFDSKKQSKVMDKKSGSINSKNDEVFESLPEVNVKQKNKLDNGNNGNKKSESGSTSTSPAIIPTSISLVKELDRKRSLADNNPSIMIGDPFVTGRSNLSGFDTRKLKNDKFSSSKVIFINTENVDVPSLLLTSNPSSKYEKIRSANSSTTAIQHSTFISALSKDSNPSVSDKS</sequence>
<keyword evidence="7" id="KW-0175">Coiled coil</keyword>
<evidence type="ECO:0000256" key="6">
    <source>
        <dbReference type="ARBA" id="ARBA00023242"/>
    </source>
</evidence>
<dbReference type="InterPro" id="IPR011598">
    <property type="entry name" value="bHLH_dom"/>
</dbReference>
<keyword evidence="2" id="KW-0805">Transcription regulation</keyword>
<organism evidence="10 11">
    <name type="scientific">Dermatophagoides pteronyssinus</name>
    <name type="common">European house dust mite</name>
    <dbReference type="NCBI Taxonomy" id="6956"/>
    <lineage>
        <taxon>Eukaryota</taxon>
        <taxon>Metazoa</taxon>
        <taxon>Ecdysozoa</taxon>
        <taxon>Arthropoda</taxon>
        <taxon>Chelicerata</taxon>
        <taxon>Arachnida</taxon>
        <taxon>Acari</taxon>
        <taxon>Acariformes</taxon>
        <taxon>Sarcoptiformes</taxon>
        <taxon>Astigmata</taxon>
        <taxon>Psoroptidia</taxon>
        <taxon>Analgoidea</taxon>
        <taxon>Pyroglyphidae</taxon>
        <taxon>Dermatophagoidinae</taxon>
        <taxon>Dermatophagoides</taxon>
    </lineage>
</organism>
<evidence type="ECO:0000256" key="2">
    <source>
        <dbReference type="ARBA" id="ARBA00023015"/>
    </source>
</evidence>
<keyword evidence="4" id="KW-0010">Activator</keyword>
<gene>
    <name evidence="10" type="ORF">DERP_002728</name>
</gene>
<dbReference type="Gene3D" id="4.10.280.10">
    <property type="entry name" value="Helix-loop-helix DNA-binding domain"/>
    <property type="match status" value="1"/>
</dbReference>
<dbReference type="PANTHER" id="PTHR10328">
    <property type="entry name" value="PROTEIN MAX MYC-ASSOCIATED FACTOR X"/>
    <property type="match status" value="1"/>
</dbReference>
<dbReference type="InterPro" id="IPR036638">
    <property type="entry name" value="HLH_DNA-bd_sf"/>
</dbReference>
<evidence type="ECO:0000256" key="3">
    <source>
        <dbReference type="ARBA" id="ARBA00023125"/>
    </source>
</evidence>
<feature type="compositionally biased region" description="Gly residues" evidence="8">
    <location>
        <begin position="24"/>
        <end position="33"/>
    </location>
</feature>
<keyword evidence="6" id="KW-0539">Nucleus</keyword>
<evidence type="ECO:0000256" key="5">
    <source>
        <dbReference type="ARBA" id="ARBA00023163"/>
    </source>
</evidence>
<keyword evidence="11" id="KW-1185">Reference proteome</keyword>
<dbReference type="CDD" id="cd11406">
    <property type="entry name" value="bHLHzip_Max"/>
    <property type="match status" value="1"/>
</dbReference>
<dbReference type="Proteomes" id="UP000887458">
    <property type="component" value="Unassembled WGS sequence"/>
</dbReference>